<proteinExistence type="predicted"/>
<keyword evidence="4" id="KW-1185">Reference proteome</keyword>
<evidence type="ECO:0000313" key="3">
    <source>
        <dbReference type="EMBL" id="GJT95692.1"/>
    </source>
</evidence>
<keyword evidence="2" id="KW-0732">Signal</keyword>
<evidence type="ECO:0000256" key="1">
    <source>
        <dbReference type="SAM" id="MobiDB-lite"/>
    </source>
</evidence>
<feature type="region of interest" description="Disordered" evidence="1">
    <location>
        <begin position="142"/>
        <end position="161"/>
    </location>
</feature>
<evidence type="ECO:0000313" key="4">
    <source>
        <dbReference type="Proteomes" id="UP001151760"/>
    </source>
</evidence>
<dbReference type="Proteomes" id="UP001151760">
    <property type="component" value="Unassembled WGS sequence"/>
</dbReference>
<reference evidence="3" key="2">
    <citation type="submission" date="2022-01" db="EMBL/GenBank/DDBJ databases">
        <authorList>
            <person name="Yamashiro T."/>
            <person name="Shiraishi A."/>
            <person name="Satake H."/>
            <person name="Nakayama K."/>
        </authorList>
    </citation>
    <scope>NUCLEOTIDE SEQUENCE</scope>
</reference>
<feature type="chain" id="PRO_5046772888" evidence="2">
    <location>
        <begin position="17"/>
        <end position="597"/>
    </location>
</feature>
<name>A0ABQ5I8R2_9ASTR</name>
<feature type="signal peptide" evidence="2">
    <location>
        <begin position="1"/>
        <end position="16"/>
    </location>
</feature>
<sequence length="597" mass="68257">MFLIRFALTCFPLLCAVLKELTDQRDCWTHLHDHGEEIQRNLENLNVMTCKGVKCLFAARGPEKSFYRLSVIFTPVKQVKEGSQVKPRMFENERYIDNLERLGHPVTLVLADAQFVMAVVRRTLEEELSQYLAELPKKKKERTASGAVGGSGPHGLDSPTDPIARTMIEIFGKMDVKTAFSMDILNEEVYMEQLKLCGKYVTFLILYVEDILSMGNSIPMLQDVKSYLGKCFAMKDLGEAAYILEIKIYRDRSRWLIGLCQMNLAYIEKIWRGSGCTLEFPNVGVYPMQVKLIVSISQLESVLRLMLRFVYRIQANFNSIQVTFTGLLLDMCCFEWDGADDWKNCYKSAKQKNFRYFICRSDYIAAFDASKEAISGTQEERQSATPIVDKINVLEKQILEGKLVLVDDDRKPPKKVDYLNNLGNDDEFETVDNEMIVMDPNTSIGRLCLGENERIALNNGVKSEGEWYASEYSYTANSGKKKEIQSFTFYRMETEEISEQYITPCFVDGLHAYNGEINLKYEKNMISNKITIKLCLDYEEKGHTKGIVDSGNRIITVYPYIITFNDVRDDDLAAIPANIDVSDLPPLDIIDIPPFHV</sequence>
<gene>
    <name evidence="3" type="ORF">Tco_1091210</name>
</gene>
<dbReference type="EMBL" id="BQNB010020413">
    <property type="protein sequence ID" value="GJT95692.1"/>
    <property type="molecule type" value="Genomic_DNA"/>
</dbReference>
<comment type="caution">
    <text evidence="3">The sequence shown here is derived from an EMBL/GenBank/DDBJ whole genome shotgun (WGS) entry which is preliminary data.</text>
</comment>
<evidence type="ECO:0000256" key="2">
    <source>
        <dbReference type="SAM" id="SignalP"/>
    </source>
</evidence>
<reference evidence="3" key="1">
    <citation type="journal article" date="2022" name="Int. J. Mol. Sci.">
        <title>Draft Genome of Tanacetum Coccineum: Genomic Comparison of Closely Related Tanacetum-Family Plants.</title>
        <authorList>
            <person name="Yamashiro T."/>
            <person name="Shiraishi A."/>
            <person name="Nakayama K."/>
            <person name="Satake H."/>
        </authorList>
    </citation>
    <scope>NUCLEOTIDE SEQUENCE</scope>
</reference>
<protein>
    <submittedName>
        <fullName evidence="3">Retrovirus-related pol polyprotein from transposon TNT 1-94</fullName>
    </submittedName>
</protein>
<organism evidence="3 4">
    <name type="scientific">Tanacetum coccineum</name>
    <dbReference type="NCBI Taxonomy" id="301880"/>
    <lineage>
        <taxon>Eukaryota</taxon>
        <taxon>Viridiplantae</taxon>
        <taxon>Streptophyta</taxon>
        <taxon>Embryophyta</taxon>
        <taxon>Tracheophyta</taxon>
        <taxon>Spermatophyta</taxon>
        <taxon>Magnoliopsida</taxon>
        <taxon>eudicotyledons</taxon>
        <taxon>Gunneridae</taxon>
        <taxon>Pentapetalae</taxon>
        <taxon>asterids</taxon>
        <taxon>campanulids</taxon>
        <taxon>Asterales</taxon>
        <taxon>Asteraceae</taxon>
        <taxon>Asteroideae</taxon>
        <taxon>Anthemideae</taxon>
        <taxon>Anthemidinae</taxon>
        <taxon>Tanacetum</taxon>
    </lineage>
</organism>
<accession>A0ABQ5I8R2</accession>